<evidence type="ECO:0000313" key="2">
    <source>
        <dbReference type="Proteomes" id="UP000664940"/>
    </source>
</evidence>
<protein>
    <submittedName>
        <fullName evidence="1">Uncharacterized protein</fullName>
    </submittedName>
</protein>
<evidence type="ECO:0000313" key="1">
    <source>
        <dbReference type="EMBL" id="KAF6104064.1"/>
    </source>
</evidence>
<name>A0A834A1Y1_9CHIR</name>
<comment type="caution">
    <text evidence="1">The sequence shown here is derived from an EMBL/GenBank/DDBJ whole genome shotgun (WGS) entry which is preliminary data.</text>
</comment>
<gene>
    <name evidence="1" type="ORF">HJG60_011113</name>
</gene>
<reference evidence="1 2" key="1">
    <citation type="journal article" date="2020" name="Nature">
        <title>Six reference-quality genomes reveal evolution of bat adaptations.</title>
        <authorList>
            <person name="Jebb D."/>
            <person name="Huang Z."/>
            <person name="Pippel M."/>
            <person name="Hughes G.M."/>
            <person name="Lavrichenko K."/>
            <person name="Devanna P."/>
            <person name="Winkler S."/>
            <person name="Jermiin L.S."/>
            <person name="Skirmuntt E.C."/>
            <person name="Katzourakis A."/>
            <person name="Burkitt-Gray L."/>
            <person name="Ray D.A."/>
            <person name="Sullivan K.A.M."/>
            <person name="Roscito J.G."/>
            <person name="Kirilenko B.M."/>
            <person name="Davalos L.M."/>
            <person name="Corthals A.P."/>
            <person name="Power M.L."/>
            <person name="Jones G."/>
            <person name="Ransome R.D."/>
            <person name="Dechmann D.K.N."/>
            <person name="Locatelli A.G."/>
            <person name="Puechmaille S.J."/>
            <person name="Fedrigo O."/>
            <person name="Jarvis E.D."/>
            <person name="Hiller M."/>
            <person name="Vernes S.C."/>
            <person name="Myers E.W."/>
            <person name="Teeling E.C."/>
        </authorList>
    </citation>
    <scope>NUCLEOTIDE SEQUENCE [LARGE SCALE GENOMIC DNA]</scope>
    <source>
        <strain evidence="1">Bat1K_MPI-CBG_1</strain>
    </source>
</reference>
<dbReference type="EMBL" id="JABVXQ010000006">
    <property type="protein sequence ID" value="KAF6104064.1"/>
    <property type="molecule type" value="Genomic_DNA"/>
</dbReference>
<organism evidence="1 2">
    <name type="scientific">Phyllostomus discolor</name>
    <name type="common">pale spear-nosed bat</name>
    <dbReference type="NCBI Taxonomy" id="89673"/>
    <lineage>
        <taxon>Eukaryota</taxon>
        <taxon>Metazoa</taxon>
        <taxon>Chordata</taxon>
        <taxon>Craniata</taxon>
        <taxon>Vertebrata</taxon>
        <taxon>Euteleostomi</taxon>
        <taxon>Mammalia</taxon>
        <taxon>Eutheria</taxon>
        <taxon>Laurasiatheria</taxon>
        <taxon>Chiroptera</taxon>
        <taxon>Yangochiroptera</taxon>
        <taxon>Phyllostomidae</taxon>
        <taxon>Phyllostominae</taxon>
        <taxon>Phyllostomus</taxon>
    </lineage>
</organism>
<dbReference type="AlphaFoldDB" id="A0A834A1Y1"/>
<dbReference type="Proteomes" id="UP000664940">
    <property type="component" value="Unassembled WGS sequence"/>
</dbReference>
<proteinExistence type="predicted"/>
<accession>A0A834A1Y1</accession>
<sequence>MCTVNSPVGAGRTLEFACTVKLPRRSRHGTRARLRAGAGCWGLCMWTRGCTAESESCPGPEAVREDSMEEGAFRPRLKAVCSAAQLHGEERGVQSHTEGVCRNRLSFGKEQYMDVARVGMVNRSCQENWPEPWLA</sequence>